<organism evidence="2 3">
    <name type="scientific">Collinsella stercoris DSM 13279</name>
    <dbReference type="NCBI Taxonomy" id="445975"/>
    <lineage>
        <taxon>Bacteria</taxon>
        <taxon>Bacillati</taxon>
        <taxon>Actinomycetota</taxon>
        <taxon>Coriobacteriia</taxon>
        <taxon>Coriobacteriales</taxon>
        <taxon>Coriobacteriaceae</taxon>
        <taxon>Collinsella</taxon>
    </lineage>
</organism>
<dbReference type="Proteomes" id="UP000003560">
    <property type="component" value="Unassembled WGS sequence"/>
</dbReference>
<evidence type="ECO:0000313" key="2">
    <source>
        <dbReference type="EMBL" id="EEA91595.1"/>
    </source>
</evidence>
<sequence>MSSKKAPKNKYVTNSHLSERKFRELLRLFCADVTALSAASLTGLNRNTVNRYYGLLRVRIAEICEADSPFDGEVEADESHFGARRVRGVRGRGARGKTIVFGLPKRGGKVYTRIAPDVTRRTSMQVIEGKASKDSIMYTDGFASYDGLVDWGCKRHYRVSHGENEFVERGNPGNHINGIESFWGYAKNRLVKYQGIPKEDFYLHLKECEFRFNMRGRDMYRFMLRELRERPLN</sequence>
<reference evidence="2 3" key="2">
    <citation type="submission" date="2008-10" db="EMBL/GenBank/DDBJ databases">
        <authorList>
            <person name="Fulton L."/>
            <person name="Clifton S."/>
            <person name="Fulton B."/>
            <person name="Xu J."/>
            <person name="Minx P."/>
            <person name="Pepin K.H."/>
            <person name="Johnson M."/>
            <person name="Thiruvilangam P."/>
            <person name="Bhonagiri V."/>
            <person name="Nash W.E."/>
            <person name="Mardis E.R."/>
            <person name="Wilson R.K."/>
        </authorList>
    </citation>
    <scope>NUCLEOTIDE SEQUENCE [LARGE SCALE GENOMIC DNA]</scope>
    <source>
        <strain evidence="2 3">DSM 13279</strain>
    </source>
</reference>
<reference evidence="2 3" key="1">
    <citation type="submission" date="2008-10" db="EMBL/GenBank/DDBJ databases">
        <title>Draft genome sequence of Collinsella stercoris (DSM 13279).</title>
        <authorList>
            <person name="Sudarsanam P."/>
            <person name="Ley R."/>
            <person name="Guruge J."/>
            <person name="Turnbaugh P.J."/>
            <person name="Mahowald M."/>
            <person name="Liep D."/>
            <person name="Gordon J."/>
        </authorList>
    </citation>
    <scope>NUCLEOTIDE SEQUENCE [LARGE SCALE GENOMIC DNA]</scope>
    <source>
        <strain evidence="2 3">DSM 13279</strain>
    </source>
</reference>
<gene>
    <name evidence="2" type="ORF">COLSTE_00150</name>
</gene>
<evidence type="ECO:0000313" key="3">
    <source>
        <dbReference type="Proteomes" id="UP000003560"/>
    </source>
</evidence>
<dbReference type="OrthoDB" id="9783459at2"/>
<dbReference type="HOGENOM" id="CLU_044348_11_0_11"/>
<dbReference type="RefSeq" id="WP_006719640.1">
    <property type="nucleotide sequence ID" value="NZ_CP085935.1"/>
</dbReference>
<name>B6G7W9_9ACTN</name>
<dbReference type="PANTHER" id="PTHR47163">
    <property type="entry name" value="DDE_TNP_IS1595 DOMAIN-CONTAINING PROTEIN"/>
    <property type="match status" value="1"/>
</dbReference>
<dbReference type="NCBIfam" id="NF033547">
    <property type="entry name" value="transpos_IS1595"/>
    <property type="match status" value="1"/>
</dbReference>
<comment type="caution">
    <text evidence="2">The sequence shown here is derived from an EMBL/GenBank/DDBJ whole genome shotgun (WGS) entry which is preliminary data.</text>
</comment>
<evidence type="ECO:0000259" key="1">
    <source>
        <dbReference type="SMART" id="SM01126"/>
    </source>
</evidence>
<dbReference type="Pfam" id="PF12762">
    <property type="entry name" value="DDE_Tnp_IS1595"/>
    <property type="match status" value="1"/>
</dbReference>
<keyword evidence="3" id="KW-1185">Reference proteome</keyword>
<dbReference type="PANTHER" id="PTHR47163:SF2">
    <property type="entry name" value="SI:DKEY-17M8.2"/>
    <property type="match status" value="1"/>
</dbReference>
<proteinExistence type="predicted"/>
<dbReference type="InterPro" id="IPR053164">
    <property type="entry name" value="IS1016-like_transposase"/>
</dbReference>
<dbReference type="EMBL" id="ABXJ01000012">
    <property type="protein sequence ID" value="EEA91595.1"/>
    <property type="molecule type" value="Genomic_DNA"/>
</dbReference>
<accession>B6G7W9</accession>
<dbReference type="SMART" id="SM01126">
    <property type="entry name" value="DDE_Tnp_IS1595"/>
    <property type="match status" value="1"/>
</dbReference>
<dbReference type="eggNOG" id="COG3676">
    <property type="taxonomic scope" value="Bacteria"/>
</dbReference>
<feature type="domain" description="ISXO2-like transposase" evidence="1">
    <location>
        <begin position="69"/>
        <end position="213"/>
    </location>
</feature>
<dbReference type="GeneID" id="98002540"/>
<protein>
    <recommendedName>
        <fullName evidence="1">ISXO2-like transposase domain-containing protein</fullName>
    </recommendedName>
</protein>
<dbReference type="InterPro" id="IPR024445">
    <property type="entry name" value="Tnp_ISXO2-like"/>
</dbReference>
<dbReference type="AlphaFoldDB" id="B6G7W9"/>